<name>D6ZCG5_SEGRD</name>
<protein>
    <submittedName>
        <fullName evidence="2">Uncharacterized protein</fullName>
    </submittedName>
</protein>
<reference evidence="2 3" key="1">
    <citation type="journal article" date="2010" name="Stand. Genomic Sci.">
        <title>Complete genome sequence of Segniliparus rotundus type strain (CDC 1076).</title>
        <authorList>
            <person name="Sikorski J."/>
            <person name="Lapidus A."/>
            <person name="Copeland A."/>
            <person name="Misra M."/>
            <person name="Glavina Del Rio T."/>
            <person name="Nolan M."/>
            <person name="Lucas S."/>
            <person name="Chen F."/>
            <person name="Tice H."/>
            <person name="Cheng J.F."/>
            <person name="Jando M."/>
            <person name="Schneider S."/>
            <person name="Bruce D."/>
            <person name="Goodwin L."/>
            <person name="Pitluck S."/>
            <person name="Liolios K."/>
            <person name="Mikhailova N."/>
            <person name="Pati A."/>
            <person name="Ivanova N."/>
            <person name="Mavromatis K."/>
            <person name="Chen A."/>
            <person name="Palaniappan K."/>
            <person name="Chertkov O."/>
            <person name="Land M."/>
            <person name="Hauser L."/>
            <person name="Chang Y.J."/>
            <person name="Jeffries C.D."/>
            <person name="Brettin T."/>
            <person name="Detter J.C."/>
            <person name="Han C."/>
            <person name="Rohde M."/>
            <person name="Goker M."/>
            <person name="Bristow J."/>
            <person name="Eisen J.A."/>
            <person name="Markowitz V."/>
            <person name="Hugenholtz P."/>
            <person name="Kyrpides N.C."/>
            <person name="Klenk H.P."/>
        </authorList>
    </citation>
    <scope>NUCLEOTIDE SEQUENCE [LARGE SCALE GENOMIC DNA]</scope>
    <source>
        <strain evidence="3">ATCC BAA-972 / CDC 1076 / CIP 108378 / DSM 44985 / JCM 13578</strain>
    </source>
</reference>
<feature type="compositionally biased region" description="Basic and acidic residues" evidence="1">
    <location>
        <begin position="1"/>
        <end position="11"/>
    </location>
</feature>
<proteinExistence type="predicted"/>
<evidence type="ECO:0000256" key="1">
    <source>
        <dbReference type="SAM" id="MobiDB-lite"/>
    </source>
</evidence>
<gene>
    <name evidence="2" type="ordered locus">Srot_0523</name>
</gene>
<keyword evidence="3" id="KW-1185">Reference proteome</keyword>
<dbReference type="HOGENOM" id="CLU_2939195_0_0_11"/>
<dbReference type="EMBL" id="CP001958">
    <property type="protein sequence ID" value="ADG97007.1"/>
    <property type="molecule type" value="Genomic_DNA"/>
</dbReference>
<evidence type="ECO:0000313" key="2">
    <source>
        <dbReference type="EMBL" id="ADG97007.1"/>
    </source>
</evidence>
<organism evidence="2 3">
    <name type="scientific">Segniliparus rotundus (strain ATCC BAA-972 / CDC 1076 / CIP 108378 / DSM 44985 / JCM 13578)</name>
    <dbReference type="NCBI Taxonomy" id="640132"/>
    <lineage>
        <taxon>Bacteria</taxon>
        <taxon>Bacillati</taxon>
        <taxon>Actinomycetota</taxon>
        <taxon>Actinomycetes</taxon>
        <taxon>Mycobacteriales</taxon>
        <taxon>Segniliparaceae</taxon>
        <taxon>Segniliparus</taxon>
    </lineage>
</organism>
<dbReference type="STRING" id="640132.Srot_0523"/>
<evidence type="ECO:0000313" key="3">
    <source>
        <dbReference type="Proteomes" id="UP000002247"/>
    </source>
</evidence>
<dbReference type="AlphaFoldDB" id="D6ZCG5"/>
<dbReference type="Proteomes" id="UP000002247">
    <property type="component" value="Chromosome"/>
</dbReference>
<sequence>MCSHAFEHAEESSGPPKHRIMRDTHHAFTVRRAAAPRPDIMEDLRFQHAATESWGFVKIS</sequence>
<dbReference type="KEGG" id="srt:Srot_0523"/>
<feature type="region of interest" description="Disordered" evidence="1">
    <location>
        <begin position="1"/>
        <end position="21"/>
    </location>
</feature>
<accession>D6ZCG5</accession>